<feature type="transmembrane region" description="Helical" evidence="2">
    <location>
        <begin position="49"/>
        <end position="69"/>
    </location>
</feature>
<keyword evidence="2" id="KW-0812">Transmembrane</keyword>
<feature type="transmembrane region" description="Helical" evidence="2">
    <location>
        <begin position="370"/>
        <end position="393"/>
    </location>
</feature>
<name>A0ABP8KGN3_9MICO</name>
<sequence>MADPSAAPGAPSAPTALAAGGPRLAAPAAAVVLGAAWLAWFGVLQWSVVRFRVPIVLTLTVCTALLAWWLVRRLVIPVPRWLAPAVLVGSVAITLTVPLFSYVTGGWLTAALVVLTTGGLGCAVLLARPGRGAATAAYVLAVLTHSALAVVAILGDRAPKIDVWVVLQQGADALGRGENLYTQQWTDSPGVQDLFPYLPWMAVLTAPGRWLAGDVRWAVLGWSLVLYAGLWALARGRVERAAAVTAVLVLAPGSLTQVDQAWTEPVLAAAIVWWAVLVRRGHAWWAVLPLALACASKQHLALLAPVLLVWRPFGAARTLATGGLAGLLMLPWVVADAGAFVDDTVTRLLGFHPIRFANTWYLYALNEHGVTLPFAVTGAAMVGAVAVATWAVWRRRPGVDELLRWLALVLGVANLVNKQAFYNQFWLVAALVAASLVVPQGTGDDADRDDVPPGRGAEGSCRGADPVPSPRRSLPTTT</sequence>
<evidence type="ECO:0000256" key="1">
    <source>
        <dbReference type="SAM" id="MobiDB-lite"/>
    </source>
</evidence>
<reference evidence="4" key="1">
    <citation type="journal article" date="2019" name="Int. J. Syst. Evol. Microbiol.">
        <title>The Global Catalogue of Microorganisms (GCM) 10K type strain sequencing project: providing services to taxonomists for standard genome sequencing and annotation.</title>
        <authorList>
            <consortium name="The Broad Institute Genomics Platform"/>
            <consortium name="The Broad Institute Genome Sequencing Center for Infectious Disease"/>
            <person name="Wu L."/>
            <person name="Ma J."/>
        </authorList>
    </citation>
    <scope>NUCLEOTIDE SEQUENCE [LARGE SCALE GENOMIC DNA]</scope>
    <source>
        <strain evidence="4">JCM 17809</strain>
    </source>
</reference>
<organism evidence="3 4">
    <name type="scientific">Fodinibacter luteus</name>
    <dbReference type="NCBI Taxonomy" id="552064"/>
    <lineage>
        <taxon>Bacteria</taxon>
        <taxon>Bacillati</taxon>
        <taxon>Actinomycetota</taxon>
        <taxon>Actinomycetes</taxon>
        <taxon>Micrococcales</taxon>
        <taxon>Intrasporangiaceae</taxon>
        <taxon>Fodinibacter (ex Wang et al. 2009)</taxon>
    </lineage>
</organism>
<evidence type="ECO:0008006" key="5">
    <source>
        <dbReference type="Google" id="ProtNLM"/>
    </source>
</evidence>
<dbReference type="Proteomes" id="UP001500945">
    <property type="component" value="Unassembled WGS sequence"/>
</dbReference>
<evidence type="ECO:0000313" key="3">
    <source>
        <dbReference type="EMBL" id="GAA4406023.1"/>
    </source>
</evidence>
<feature type="region of interest" description="Disordered" evidence="1">
    <location>
        <begin position="442"/>
        <end position="478"/>
    </location>
</feature>
<dbReference type="EMBL" id="BAABGM010000013">
    <property type="protein sequence ID" value="GAA4406023.1"/>
    <property type="molecule type" value="Genomic_DNA"/>
</dbReference>
<keyword evidence="4" id="KW-1185">Reference proteome</keyword>
<protein>
    <recommendedName>
        <fullName evidence="5">DUF2029 domain-containing protein</fullName>
    </recommendedName>
</protein>
<feature type="transmembrane region" description="Helical" evidence="2">
    <location>
        <begin position="322"/>
        <end position="341"/>
    </location>
</feature>
<feature type="transmembrane region" description="Helical" evidence="2">
    <location>
        <begin position="134"/>
        <end position="154"/>
    </location>
</feature>
<feature type="transmembrane region" description="Helical" evidence="2">
    <location>
        <begin position="107"/>
        <end position="127"/>
    </location>
</feature>
<evidence type="ECO:0000313" key="4">
    <source>
        <dbReference type="Proteomes" id="UP001500945"/>
    </source>
</evidence>
<keyword evidence="2" id="KW-0472">Membrane</keyword>
<dbReference type="RefSeq" id="WP_345205348.1">
    <property type="nucleotide sequence ID" value="NZ_BAABGM010000013.1"/>
</dbReference>
<gene>
    <name evidence="3" type="ORF">GCM10023168_20310</name>
</gene>
<keyword evidence="2" id="KW-1133">Transmembrane helix</keyword>
<accession>A0ABP8KGN3</accession>
<proteinExistence type="predicted"/>
<feature type="transmembrane region" description="Helical" evidence="2">
    <location>
        <begin position="24"/>
        <end position="43"/>
    </location>
</feature>
<feature type="transmembrane region" description="Helical" evidence="2">
    <location>
        <begin position="81"/>
        <end position="101"/>
    </location>
</feature>
<comment type="caution">
    <text evidence="3">The sequence shown here is derived from an EMBL/GenBank/DDBJ whole genome shotgun (WGS) entry which is preliminary data.</text>
</comment>
<evidence type="ECO:0000256" key="2">
    <source>
        <dbReference type="SAM" id="Phobius"/>
    </source>
</evidence>